<dbReference type="GO" id="GO:0005524">
    <property type="term" value="F:ATP binding"/>
    <property type="evidence" value="ECO:0007669"/>
    <property type="project" value="UniProtKB-KW"/>
</dbReference>
<reference evidence="10" key="1">
    <citation type="submission" date="2014-07" db="EMBL/GenBank/DDBJ databases">
        <title>Identification of a novel salt tolerance gene in wild soybean by whole-genome sequencing.</title>
        <authorList>
            <person name="Lam H.-M."/>
            <person name="Qi X."/>
            <person name="Li M.-W."/>
            <person name="Liu X."/>
            <person name="Xie M."/>
            <person name="Ni M."/>
            <person name="Xu X."/>
        </authorList>
    </citation>
    <scope>NUCLEOTIDE SEQUENCE [LARGE SCALE GENOMIC DNA]</scope>
    <source>
        <tissue evidence="10">Root</tissue>
    </source>
</reference>
<dbReference type="EMBL" id="QZWG01000018">
    <property type="protein sequence ID" value="RZB50752.1"/>
    <property type="molecule type" value="Genomic_DNA"/>
</dbReference>
<evidence type="ECO:0000256" key="6">
    <source>
        <dbReference type="ARBA" id="ARBA00022917"/>
    </source>
</evidence>
<evidence type="ECO:0000313" key="11">
    <source>
        <dbReference type="EMBL" id="RZB50752.1"/>
    </source>
</evidence>
<keyword evidence="3 10" id="KW-0436">Ligase</keyword>
<reference evidence="11 12" key="2">
    <citation type="submission" date="2018-09" db="EMBL/GenBank/DDBJ databases">
        <title>A high-quality reference genome of wild soybean provides a powerful tool to mine soybean genomes.</title>
        <authorList>
            <person name="Xie M."/>
            <person name="Chung C.Y.L."/>
            <person name="Li M.-W."/>
            <person name="Wong F.-L."/>
            <person name="Chan T.-F."/>
            <person name="Lam H.-M."/>
        </authorList>
    </citation>
    <scope>NUCLEOTIDE SEQUENCE [LARGE SCALE GENOMIC DNA]</scope>
    <source>
        <strain evidence="12">cv. W05</strain>
        <tissue evidence="11">Hypocotyl of etiolated seedlings</tissue>
    </source>
</reference>
<dbReference type="InterPro" id="IPR009080">
    <property type="entry name" value="tRNAsynth_Ia_anticodon-bd"/>
</dbReference>
<keyword evidence="7" id="KW-0030">Aminoacyl-tRNA synthetase</keyword>
<evidence type="ECO:0000256" key="2">
    <source>
        <dbReference type="ARBA" id="ARBA00013169"/>
    </source>
</evidence>
<keyword evidence="12" id="KW-1185">Reference proteome</keyword>
<dbReference type="SUPFAM" id="SSF47323">
    <property type="entry name" value="Anticodon-binding domain of a subclass of class I aminoacyl-tRNA synthetases"/>
    <property type="match status" value="1"/>
</dbReference>
<comment type="similarity">
    <text evidence="1">Belongs to the class-I aminoacyl-tRNA synthetase family.</text>
</comment>
<evidence type="ECO:0000256" key="8">
    <source>
        <dbReference type="ARBA" id="ARBA00029936"/>
    </source>
</evidence>
<name>A0A0B2QAL7_GLYSO</name>
<dbReference type="EMBL" id="KN659669">
    <property type="protein sequence ID" value="KHN18651.1"/>
    <property type="molecule type" value="Genomic_DNA"/>
</dbReference>
<dbReference type="InterPro" id="IPR013155">
    <property type="entry name" value="M/V/L/I-tRNA-synth_anticd-bd"/>
</dbReference>
<protein>
    <recommendedName>
        <fullName evidence="2">valine--tRNA ligase</fullName>
        <ecNumber evidence="2">6.1.1.9</ecNumber>
    </recommendedName>
    <alternativeName>
        <fullName evidence="8">Valyl-tRNA synthetase</fullName>
    </alternativeName>
</protein>
<proteinExistence type="inferred from homology"/>
<keyword evidence="4" id="KW-0547">Nucleotide-binding</keyword>
<evidence type="ECO:0000313" key="10">
    <source>
        <dbReference type="EMBL" id="KHN18651.1"/>
    </source>
</evidence>
<organism evidence="10">
    <name type="scientific">Glycine soja</name>
    <name type="common">Wild soybean</name>
    <dbReference type="NCBI Taxonomy" id="3848"/>
    <lineage>
        <taxon>Eukaryota</taxon>
        <taxon>Viridiplantae</taxon>
        <taxon>Streptophyta</taxon>
        <taxon>Embryophyta</taxon>
        <taxon>Tracheophyta</taxon>
        <taxon>Spermatophyta</taxon>
        <taxon>Magnoliopsida</taxon>
        <taxon>eudicotyledons</taxon>
        <taxon>Gunneridae</taxon>
        <taxon>Pentapetalae</taxon>
        <taxon>rosids</taxon>
        <taxon>fabids</taxon>
        <taxon>Fabales</taxon>
        <taxon>Fabaceae</taxon>
        <taxon>Papilionoideae</taxon>
        <taxon>50 kb inversion clade</taxon>
        <taxon>NPAAA clade</taxon>
        <taxon>indigoferoid/millettioid clade</taxon>
        <taxon>Phaseoleae</taxon>
        <taxon>Glycine</taxon>
        <taxon>Glycine subgen. Soja</taxon>
    </lineage>
</organism>
<dbReference type="AlphaFoldDB" id="A0A0B2QAL7"/>
<gene>
    <name evidence="11" type="ORF">D0Y65_047573</name>
    <name evidence="10" type="ORF">glysoja_033758</name>
</gene>
<dbReference type="GO" id="GO:0006438">
    <property type="term" value="P:valyl-tRNA aminoacylation"/>
    <property type="evidence" value="ECO:0007669"/>
    <property type="project" value="InterPro"/>
</dbReference>
<dbReference type="Gene3D" id="1.10.730.10">
    <property type="entry name" value="Isoleucyl-tRNA Synthetase, Domain 1"/>
    <property type="match status" value="1"/>
</dbReference>
<evidence type="ECO:0000313" key="12">
    <source>
        <dbReference type="Proteomes" id="UP000289340"/>
    </source>
</evidence>
<dbReference type="GO" id="GO:0005829">
    <property type="term" value="C:cytosol"/>
    <property type="evidence" value="ECO:0007669"/>
    <property type="project" value="TreeGrafter"/>
</dbReference>
<evidence type="ECO:0000256" key="5">
    <source>
        <dbReference type="ARBA" id="ARBA00022840"/>
    </source>
</evidence>
<dbReference type="InterPro" id="IPR002303">
    <property type="entry name" value="Valyl-tRNA_ligase"/>
</dbReference>
<dbReference type="PANTHER" id="PTHR11946:SF109">
    <property type="entry name" value="VALINE--TRNA LIGASE"/>
    <property type="match status" value="1"/>
</dbReference>
<keyword evidence="5" id="KW-0067">ATP-binding</keyword>
<evidence type="ECO:0000256" key="7">
    <source>
        <dbReference type="ARBA" id="ARBA00023146"/>
    </source>
</evidence>
<accession>A0A0B2QAL7</accession>
<evidence type="ECO:0000256" key="1">
    <source>
        <dbReference type="ARBA" id="ARBA00005594"/>
    </source>
</evidence>
<feature type="domain" description="Methionyl/Valyl/Leucyl/Isoleucyl-tRNA synthetase anticodon-binding" evidence="9">
    <location>
        <begin position="7"/>
        <end position="90"/>
    </location>
</feature>
<sequence length="154" mass="18099">MVALIFWAYRERQYQKHYRRRYSWWQYQFCDVLFIEVIKPYFIGNDPYLLQLLHPFMSFVMEELWQRLPSPRECKRAESIMISCDYPSTIEATGFCSLPNTVVTEIINSHQLEIVTLANLSSLTVITENDAVPLGYADTVVNEKPFCLSRASKN</sequence>
<evidence type="ECO:0000256" key="4">
    <source>
        <dbReference type="ARBA" id="ARBA00022741"/>
    </source>
</evidence>
<dbReference type="PANTHER" id="PTHR11946">
    <property type="entry name" value="VALYL-TRNA SYNTHETASES"/>
    <property type="match status" value="1"/>
</dbReference>
<dbReference type="Proteomes" id="UP000289340">
    <property type="component" value="Chromosome 18"/>
</dbReference>
<evidence type="ECO:0000256" key="3">
    <source>
        <dbReference type="ARBA" id="ARBA00022598"/>
    </source>
</evidence>
<evidence type="ECO:0000259" key="9">
    <source>
        <dbReference type="Pfam" id="PF08264"/>
    </source>
</evidence>
<dbReference type="GO" id="GO:0004832">
    <property type="term" value="F:valine-tRNA ligase activity"/>
    <property type="evidence" value="ECO:0007669"/>
    <property type="project" value="UniProtKB-EC"/>
</dbReference>
<dbReference type="Pfam" id="PF08264">
    <property type="entry name" value="Anticodon_1"/>
    <property type="match status" value="1"/>
</dbReference>
<dbReference type="EC" id="6.1.1.9" evidence="2"/>
<dbReference type="Proteomes" id="UP000053555">
    <property type="component" value="Unassembled WGS sequence"/>
</dbReference>
<keyword evidence="6" id="KW-0648">Protein biosynthesis</keyword>